<dbReference type="NCBIfam" id="TIGR00377">
    <property type="entry name" value="ant_ant_sig"/>
    <property type="match status" value="1"/>
</dbReference>
<dbReference type="EMBL" id="LT607409">
    <property type="protein sequence ID" value="SCE65929.1"/>
    <property type="molecule type" value="Genomic_DNA"/>
</dbReference>
<reference evidence="5" key="1">
    <citation type="submission" date="2016-06" db="EMBL/GenBank/DDBJ databases">
        <authorList>
            <person name="Varghese N."/>
            <person name="Submissions Spin"/>
        </authorList>
    </citation>
    <scope>NUCLEOTIDE SEQUENCE [LARGE SCALE GENOMIC DNA]</scope>
    <source>
        <strain evidence="5">DSM 45160</strain>
    </source>
</reference>
<dbReference type="RefSeq" id="WP_088986049.1">
    <property type="nucleotide sequence ID" value="NZ_LT607409.1"/>
</dbReference>
<dbReference type="Pfam" id="PF01740">
    <property type="entry name" value="STAS"/>
    <property type="match status" value="1"/>
</dbReference>
<dbReference type="InterPro" id="IPR003658">
    <property type="entry name" value="Anti-sigma_ant"/>
</dbReference>
<dbReference type="CDD" id="cd07043">
    <property type="entry name" value="STAS_anti-anti-sigma_factors"/>
    <property type="match status" value="1"/>
</dbReference>
<evidence type="ECO:0000313" key="5">
    <source>
        <dbReference type="Proteomes" id="UP000198224"/>
    </source>
</evidence>
<name>A0A1C4U2S6_9ACTN</name>
<dbReference type="InterPro" id="IPR002645">
    <property type="entry name" value="STAS_dom"/>
</dbReference>
<dbReference type="GO" id="GO:0043856">
    <property type="term" value="F:anti-sigma factor antagonist activity"/>
    <property type="evidence" value="ECO:0007669"/>
    <property type="project" value="InterPro"/>
</dbReference>
<evidence type="ECO:0000259" key="3">
    <source>
        <dbReference type="PROSITE" id="PS50801"/>
    </source>
</evidence>
<dbReference type="SUPFAM" id="SSF52091">
    <property type="entry name" value="SpoIIaa-like"/>
    <property type="match status" value="1"/>
</dbReference>
<dbReference type="Proteomes" id="UP000198224">
    <property type="component" value="Chromosome I"/>
</dbReference>
<organism evidence="4 5">
    <name type="scientific">Micromonospora chokoriensis</name>
    <dbReference type="NCBI Taxonomy" id="356851"/>
    <lineage>
        <taxon>Bacteria</taxon>
        <taxon>Bacillati</taxon>
        <taxon>Actinomycetota</taxon>
        <taxon>Actinomycetes</taxon>
        <taxon>Micromonosporales</taxon>
        <taxon>Micromonosporaceae</taxon>
        <taxon>Micromonospora</taxon>
    </lineage>
</organism>
<keyword evidence="5" id="KW-1185">Reference proteome</keyword>
<dbReference type="Gene3D" id="3.30.750.24">
    <property type="entry name" value="STAS domain"/>
    <property type="match status" value="1"/>
</dbReference>
<comment type="similarity">
    <text evidence="1 2">Belongs to the anti-sigma-factor antagonist family.</text>
</comment>
<accession>A0A1C4U2S6</accession>
<dbReference type="AlphaFoldDB" id="A0A1C4U2S6"/>
<evidence type="ECO:0000256" key="2">
    <source>
        <dbReference type="RuleBase" id="RU003749"/>
    </source>
</evidence>
<evidence type="ECO:0000313" key="4">
    <source>
        <dbReference type="EMBL" id="SCE65929.1"/>
    </source>
</evidence>
<sequence>MDLLLSARPGRGCTVVEARGELDMATAPQLRDNLQQLIDSGDRQVVVDMAGVRFIDSSALGTLVVMFKSLGEVDGRLSLAGVQPGVRRVLSITSVDRVIDIYDDVHTAETDISTSGGVTRRQ</sequence>
<dbReference type="PROSITE" id="PS50801">
    <property type="entry name" value="STAS"/>
    <property type="match status" value="1"/>
</dbReference>
<dbReference type="InterPro" id="IPR036513">
    <property type="entry name" value="STAS_dom_sf"/>
</dbReference>
<feature type="domain" description="STAS" evidence="3">
    <location>
        <begin position="3"/>
        <end position="112"/>
    </location>
</feature>
<protein>
    <recommendedName>
        <fullName evidence="2">Anti-sigma factor antagonist</fullName>
    </recommendedName>
</protein>
<gene>
    <name evidence="4" type="ORF">GA0070612_0029</name>
</gene>
<proteinExistence type="inferred from homology"/>
<dbReference type="PANTHER" id="PTHR33495">
    <property type="entry name" value="ANTI-SIGMA FACTOR ANTAGONIST TM_1081-RELATED-RELATED"/>
    <property type="match status" value="1"/>
</dbReference>
<evidence type="ECO:0000256" key="1">
    <source>
        <dbReference type="ARBA" id="ARBA00009013"/>
    </source>
</evidence>